<dbReference type="PANTHER" id="PTHR30632:SF0">
    <property type="entry name" value="SULFATE-BINDING PROTEIN"/>
    <property type="match status" value="1"/>
</dbReference>
<dbReference type="NCBIfam" id="TIGR01256">
    <property type="entry name" value="modA"/>
    <property type="match status" value="1"/>
</dbReference>
<dbReference type="GO" id="GO:0030973">
    <property type="term" value="F:molybdate ion binding"/>
    <property type="evidence" value="ECO:0007669"/>
    <property type="project" value="TreeGrafter"/>
</dbReference>
<gene>
    <name evidence="5" type="ORF">SAMN02745751_03199</name>
</gene>
<protein>
    <submittedName>
        <fullName evidence="5">Molybdate transport system substrate-binding protein</fullName>
    </submittedName>
</protein>
<dbReference type="PANTHER" id="PTHR30632">
    <property type="entry name" value="MOLYBDATE-BINDING PERIPLASMIC PROTEIN"/>
    <property type="match status" value="1"/>
</dbReference>
<keyword evidence="4" id="KW-0500">Molybdenum</keyword>
<feature type="binding site" evidence="4">
    <location>
        <position position="35"/>
    </location>
    <ligand>
        <name>molybdate</name>
        <dbReference type="ChEBI" id="CHEBI:36264"/>
    </ligand>
</feature>
<keyword evidence="2 4" id="KW-0479">Metal-binding</keyword>
<evidence type="ECO:0000256" key="1">
    <source>
        <dbReference type="ARBA" id="ARBA00009175"/>
    </source>
</evidence>
<name>A0A1M6LJH0_9FIRM</name>
<keyword evidence="3" id="KW-0732">Signal</keyword>
<accession>A0A1M6LJH0</accession>
<sequence length="252" mass="27591">MNLKRNIFITAVLVMMLIFTSCGKDEKVLVFSAASLTESMGEINSVLGDGMTLNLDSSTRLRIQIENGAEADIYISANEKNYNLLNEGGFVEKGSGILENKMVLITPKGNEKVKSLEDLTGDVSIILAAEEVPAGKYARNILAKYEENGVEGYAEKALSNVVSNESTVKSVASKIALGEADAGLVYVTDVTEATRNKVSMYEIEDEYNEKATYWVALLKDSKNKNAAKMYDELLSNEDVKAVFGKYGFKVVY</sequence>
<dbReference type="Proteomes" id="UP000184052">
    <property type="component" value="Unassembled WGS sequence"/>
</dbReference>
<dbReference type="InterPro" id="IPR005950">
    <property type="entry name" value="ModA"/>
</dbReference>
<dbReference type="OrthoDB" id="9785015at2"/>
<reference evidence="5 6" key="1">
    <citation type="submission" date="2016-11" db="EMBL/GenBank/DDBJ databases">
        <authorList>
            <person name="Jaros S."/>
            <person name="Januszkiewicz K."/>
            <person name="Wedrychowicz H."/>
        </authorList>
    </citation>
    <scope>NUCLEOTIDE SEQUENCE [LARGE SCALE GENOMIC DNA]</scope>
    <source>
        <strain evidence="5 6">DSM 17477</strain>
    </source>
</reference>
<dbReference type="SUPFAM" id="SSF53850">
    <property type="entry name" value="Periplasmic binding protein-like II"/>
    <property type="match status" value="1"/>
</dbReference>
<dbReference type="STRING" id="1121476.SAMN02745751_03199"/>
<dbReference type="GO" id="GO:0046872">
    <property type="term" value="F:metal ion binding"/>
    <property type="evidence" value="ECO:0007669"/>
    <property type="project" value="UniProtKB-KW"/>
</dbReference>
<feature type="binding site" evidence="4">
    <location>
        <position position="58"/>
    </location>
    <ligand>
        <name>molybdate</name>
        <dbReference type="ChEBI" id="CHEBI:36264"/>
    </ligand>
</feature>
<feature type="binding site" evidence="4">
    <location>
        <position position="168"/>
    </location>
    <ligand>
        <name>molybdate</name>
        <dbReference type="ChEBI" id="CHEBI:36264"/>
    </ligand>
</feature>
<evidence type="ECO:0000256" key="2">
    <source>
        <dbReference type="ARBA" id="ARBA00022723"/>
    </source>
</evidence>
<dbReference type="Pfam" id="PF13531">
    <property type="entry name" value="SBP_bac_11"/>
    <property type="match status" value="1"/>
</dbReference>
<dbReference type="InterPro" id="IPR050682">
    <property type="entry name" value="ModA/WtpA"/>
</dbReference>
<evidence type="ECO:0000256" key="4">
    <source>
        <dbReference type="PIRSR" id="PIRSR004846-1"/>
    </source>
</evidence>
<keyword evidence="6" id="KW-1185">Reference proteome</keyword>
<dbReference type="PROSITE" id="PS51257">
    <property type="entry name" value="PROKAR_LIPOPROTEIN"/>
    <property type="match status" value="1"/>
</dbReference>
<dbReference type="GO" id="GO:0015689">
    <property type="term" value="P:molybdate ion transport"/>
    <property type="evidence" value="ECO:0007669"/>
    <property type="project" value="InterPro"/>
</dbReference>
<evidence type="ECO:0000313" key="5">
    <source>
        <dbReference type="EMBL" id="SHJ71310.1"/>
    </source>
</evidence>
<evidence type="ECO:0000256" key="3">
    <source>
        <dbReference type="ARBA" id="ARBA00022729"/>
    </source>
</evidence>
<comment type="similarity">
    <text evidence="1">Belongs to the bacterial solute-binding protein ModA family.</text>
</comment>
<dbReference type="AlphaFoldDB" id="A0A1M6LJH0"/>
<feature type="binding site" evidence="4">
    <location>
        <position position="134"/>
    </location>
    <ligand>
        <name>molybdate</name>
        <dbReference type="ChEBI" id="CHEBI:36264"/>
    </ligand>
</feature>
<proteinExistence type="inferred from homology"/>
<evidence type="ECO:0000313" key="6">
    <source>
        <dbReference type="Proteomes" id="UP000184052"/>
    </source>
</evidence>
<feature type="binding site" evidence="4">
    <location>
        <position position="186"/>
    </location>
    <ligand>
        <name>molybdate</name>
        <dbReference type="ChEBI" id="CHEBI:36264"/>
    </ligand>
</feature>
<dbReference type="PIRSF" id="PIRSF004846">
    <property type="entry name" value="ModA"/>
    <property type="match status" value="1"/>
</dbReference>
<dbReference type="EMBL" id="FQZL01000032">
    <property type="protein sequence ID" value="SHJ71310.1"/>
    <property type="molecule type" value="Genomic_DNA"/>
</dbReference>
<dbReference type="Gene3D" id="3.40.190.10">
    <property type="entry name" value="Periplasmic binding protein-like II"/>
    <property type="match status" value="2"/>
</dbReference>
<dbReference type="RefSeq" id="WP_073050566.1">
    <property type="nucleotide sequence ID" value="NZ_FQZL01000032.1"/>
</dbReference>
<organism evidence="5 6">
    <name type="scientific">Dethiosulfatibacter aminovorans DSM 17477</name>
    <dbReference type="NCBI Taxonomy" id="1121476"/>
    <lineage>
        <taxon>Bacteria</taxon>
        <taxon>Bacillati</taxon>
        <taxon>Bacillota</taxon>
        <taxon>Tissierellia</taxon>
        <taxon>Dethiosulfatibacter</taxon>
    </lineage>
</organism>